<name>A0A1G8SLV4_9FLAO</name>
<evidence type="ECO:0000256" key="2">
    <source>
        <dbReference type="ARBA" id="ARBA00022643"/>
    </source>
</evidence>
<dbReference type="Gene3D" id="3.30.450.20">
    <property type="entry name" value="PAS domain"/>
    <property type="match status" value="1"/>
</dbReference>
<keyword evidence="3" id="KW-0157">Chromophore</keyword>
<dbReference type="STRING" id="1128970.SAMN04487935_0616"/>
<reference evidence="5 6" key="1">
    <citation type="submission" date="2016-10" db="EMBL/GenBank/DDBJ databases">
        <authorList>
            <person name="de Groot N.N."/>
        </authorList>
    </citation>
    <scope>NUCLEOTIDE SEQUENCE [LARGE SCALE GENOMIC DNA]</scope>
    <source>
        <strain evidence="5 6">CGMCC 1.10076</strain>
    </source>
</reference>
<keyword evidence="2" id="KW-0288">FMN</keyword>
<evidence type="ECO:0000256" key="3">
    <source>
        <dbReference type="ARBA" id="ARBA00022991"/>
    </source>
</evidence>
<dbReference type="Pfam" id="PF13426">
    <property type="entry name" value="PAS_9"/>
    <property type="match status" value="1"/>
</dbReference>
<feature type="domain" description="PAS" evidence="4">
    <location>
        <begin position="72"/>
        <end position="127"/>
    </location>
</feature>
<evidence type="ECO:0000256" key="1">
    <source>
        <dbReference type="ARBA" id="ARBA00022630"/>
    </source>
</evidence>
<dbReference type="NCBIfam" id="TIGR00229">
    <property type="entry name" value="sensory_box"/>
    <property type="match status" value="1"/>
</dbReference>
<dbReference type="OrthoDB" id="5760647at2"/>
<dbReference type="PANTHER" id="PTHR47429">
    <property type="entry name" value="PROTEIN TWIN LOV 1"/>
    <property type="match status" value="1"/>
</dbReference>
<protein>
    <submittedName>
        <fullName evidence="5">PAS domain S-box-containing protein</fullName>
    </submittedName>
</protein>
<evidence type="ECO:0000259" key="4">
    <source>
        <dbReference type="PROSITE" id="PS50112"/>
    </source>
</evidence>
<dbReference type="Proteomes" id="UP000199580">
    <property type="component" value="Unassembled WGS sequence"/>
</dbReference>
<dbReference type="AlphaFoldDB" id="A0A1G8SLV4"/>
<dbReference type="SUPFAM" id="SSF55785">
    <property type="entry name" value="PYP-like sensor domain (PAS domain)"/>
    <property type="match status" value="1"/>
</dbReference>
<dbReference type="PROSITE" id="PS50112">
    <property type="entry name" value="PAS"/>
    <property type="match status" value="1"/>
</dbReference>
<evidence type="ECO:0000313" key="6">
    <source>
        <dbReference type="Proteomes" id="UP000199580"/>
    </source>
</evidence>
<keyword evidence="6" id="KW-1185">Reference proteome</keyword>
<accession>A0A1G8SLV4</accession>
<dbReference type="RefSeq" id="WP_091391783.1">
    <property type="nucleotide sequence ID" value="NZ_BKAI01000002.1"/>
</dbReference>
<sequence length="170" mass="19593">MKNFSDYDNAVADYYKKSVMNPVPVLSWEFQQQFTNALNSVHADAKRLEKLAKKFHWNLNFDFELKLQQQTILVTDASLSIIFASENMIRMNGYRESEVLGKSPKMFQGRDTDSEASKAIRMAVQNQQPFENNILNYRKSGTTYNCHIQGFPVFSKEGKLCHFIAFETAA</sequence>
<dbReference type="PANTHER" id="PTHR47429:SF2">
    <property type="entry name" value="PROTEIN TWIN LOV 1"/>
    <property type="match status" value="1"/>
</dbReference>
<dbReference type="InterPro" id="IPR035965">
    <property type="entry name" value="PAS-like_dom_sf"/>
</dbReference>
<dbReference type="CDD" id="cd00130">
    <property type="entry name" value="PAS"/>
    <property type="match status" value="1"/>
</dbReference>
<proteinExistence type="predicted"/>
<dbReference type="EMBL" id="FNEZ01000001">
    <property type="protein sequence ID" value="SDJ30229.1"/>
    <property type="molecule type" value="Genomic_DNA"/>
</dbReference>
<dbReference type="InterPro" id="IPR000014">
    <property type="entry name" value="PAS"/>
</dbReference>
<evidence type="ECO:0000313" key="5">
    <source>
        <dbReference type="EMBL" id="SDJ30229.1"/>
    </source>
</evidence>
<organism evidence="5 6">
    <name type="scientific">Flavobacterium noncentrifugens</name>
    <dbReference type="NCBI Taxonomy" id="1128970"/>
    <lineage>
        <taxon>Bacteria</taxon>
        <taxon>Pseudomonadati</taxon>
        <taxon>Bacteroidota</taxon>
        <taxon>Flavobacteriia</taxon>
        <taxon>Flavobacteriales</taxon>
        <taxon>Flavobacteriaceae</taxon>
        <taxon>Flavobacterium</taxon>
    </lineage>
</organism>
<gene>
    <name evidence="5" type="ORF">SAMN04487935_0616</name>
</gene>
<keyword evidence="1" id="KW-0285">Flavoprotein</keyword>